<keyword evidence="2" id="KW-1185">Reference proteome</keyword>
<accession>A0A0D6M2W3</accession>
<dbReference type="EMBL" id="KE124811">
    <property type="protein sequence ID" value="EPB78454.1"/>
    <property type="molecule type" value="Genomic_DNA"/>
</dbReference>
<gene>
    <name evidence="1" type="ORF">ANCCEY_02414</name>
</gene>
<evidence type="ECO:0000313" key="2">
    <source>
        <dbReference type="Proteomes" id="UP000054495"/>
    </source>
</evidence>
<organism evidence="1 2">
    <name type="scientific">Ancylostoma ceylanicum</name>
    <dbReference type="NCBI Taxonomy" id="53326"/>
    <lineage>
        <taxon>Eukaryota</taxon>
        <taxon>Metazoa</taxon>
        <taxon>Ecdysozoa</taxon>
        <taxon>Nematoda</taxon>
        <taxon>Chromadorea</taxon>
        <taxon>Rhabditida</taxon>
        <taxon>Rhabditina</taxon>
        <taxon>Rhabditomorpha</taxon>
        <taxon>Strongyloidea</taxon>
        <taxon>Ancylostomatidae</taxon>
        <taxon>Ancylostomatinae</taxon>
        <taxon>Ancylostoma</taxon>
    </lineage>
</organism>
<dbReference type="Proteomes" id="UP000054495">
    <property type="component" value="Unassembled WGS sequence"/>
</dbReference>
<sequence length="69" mass="7417">MAYRLKASVRSAVTKPPASIMELLAAMAVKDFSGEQFANDMPTVVDLTVIAWLTKHNEIPVVVAVSTNA</sequence>
<proteinExistence type="predicted"/>
<reference evidence="1 2" key="1">
    <citation type="submission" date="2013-05" db="EMBL/GenBank/DDBJ databases">
        <title>Draft genome of the parasitic nematode Anyclostoma ceylanicum.</title>
        <authorList>
            <person name="Mitreva M."/>
        </authorList>
    </citation>
    <scope>NUCLEOTIDE SEQUENCE [LARGE SCALE GENOMIC DNA]</scope>
</reference>
<dbReference type="AlphaFoldDB" id="A0A0D6M2W3"/>
<name>A0A0D6M2W3_9BILA</name>
<protein>
    <submittedName>
        <fullName evidence="1">Uncharacterized protein</fullName>
    </submittedName>
</protein>
<evidence type="ECO:0000313" key="1">
    <source>
        <dbReference type="EMBL" id="EPB78454.1"/>
    </source>
</evidence>